<protein>
    <submittedName>
        <fullName evidence="2">Type II toxin-antitoxin system RelE/ParE family toxin</fullName>
    </submittedName>
</protein>
<keyword evidence="3" id="KW-1185">Reference proteome</keyword>
<dbReference type="EMBL" id="JADEXQ010000115">
    <property type="protein sequence ID" value="MBE9032628.1"/>
    <property type="molecule type" value="Genomic_DNA"/>
</dbReference>
<dbReference type="InterPro" id="IPR007712">
    <property type="entry name" value="RelE/ParE_toxin"/>
</dbReference>
<dbReference type="Gene3D" id="3.30.2310.20">
    <property type="entry name" value="RelE-like"/>
    <property type="match status" value="1"/>
</dbReference>
<name>A0A928Z6H1_9CYAN</name>
<dbReference type="PANTHER" id="PTHR38813:SF1">
    <property type="entry name" value="TOXIN RELE1-RELATED"/>
    <property type="match status" value="1"/>
</dbReference>
<evidence type="ECO:0000313" key="2">
    <source>
        <dbReference type="EMBL" id="MBE9032628.1"/>
    </source>
</evidence>
<keyword evidence="1" id="KW-1277">Toxin-antitoxin system</keyword>
<dbReference type="Pfam" id="PF05016">
    <property type="entry name" value="ParE_toxin"/>
    <property type="match status" value="1"/>
</dbReference>
<dbReference type="RefSeq" id="WP_264327446.1">
    <property type="nucleotide sequence ID" value="NZ_JADEXQ010000115.1"/>
</dbReference>
<accession>A0A928Z6H1</accession>
<evidence type="ECO:0000256" key="1">
    <source>
        <dbReference type="ARBA" id="ARBA00022649"/>
    </source>
</evidence>
<dbReference type="InterPro" id="IPR035093">
    <property type="entry name" value="RelE/ParE_toxin_dom_sf"/>
</dbReference>
<reference evidence="2" key="1">
    <citation type="submission" date="2020-10" db="EMBL/GenBank/DDBJ databases">
        <authorList>
            <person name="Castelo-Branco R."/>
            <person name="Eusebio N."/>
            <person name="Adriana R."/>
            <person name="Vieira A."/>
            <person name="Brugerolle De Fraissinette N."/>
            <person name="Rezende De Castro R."/>
            <person name="Schneider M.P."/>
            <person name="Vasconcelos V."/>
            <person name="Leao P.N."/>
        </authorList>
    </citation>
    <scope>NUCLEOTIDE SEQUENCE</scope>
    <source>
        <strain evidence="2">LEGE 11480</strain>
    </source>
</reference>
<sequence length="90" mass="10846">MWTVEYTRKFLKELAALPEKQQSRVESIVFEELECENPFQLGYVEKLKGYSDKYKIRVGDYRIGLTIDKENQVIVCERIAHRREIYRIFP</sequence>
<dbReference type="SUPFAM" id="SSF143011">
    <property type="entry name" value="RelE-like"/>
    <property type="match status" value="1"/>
</dbReference>
<dbReference type="AlphaFoldDB" id="A0A928Z6H1"/>
<evidence type="ECO:0000313" key="3">
    <source>
        <dbReference type="Proteomes" id="UP000625316"/>
    </source>
</evidence>
<proteinExistence type="predicted"/>
<comment type="caution">
    <text evidence="2">The sequence shown here is derived from an EMBL/GenBank/DDBJ whole genome shotgun (WGS) entry which is preliminary data.</text>
</comment>
<organism evidence="2 3">
    <name type="scientific">Romeriopsis navalis LEGE 11480</name>
    <dbReference type="NCBI Taxonomy" id="2777977"/>
    <lineage>
        <taxon>Bacteria</taxon>
        <taxon>Bacillati</taxon>
        <taxon>Cyanobacteriota</taxon>
        <taxon>Cyanophyceae</taxon>
        <taxon>Leptolyngbyales</taxon>
        <taxon>Leptolyngbyaceae</taxon>
        <taxon>Romeriopsis</taxon>
        <taxon>Romeriopsis navalis</taxon>
    </lineage>
</organism>
<dbReference type="PANTHER" id="PTHR38813">
    <property type="match status" value="1"/>
</dbReference>
<gene>
    <name evidence="2" type="ORF">IQ266_23090</name>
</gene>
<dbReference type="InterPro" id="IPR052747">
    <property type="entry name" value="TA_system_RelE_toxin"/>
</dbReference>
<dbReference type="Proteomes" id="UP000625316">
    <property type="component" value="Unassembled WGS sequence"/>
</dbReference>